<dbReference type="EMBL" id="AYEV01000036">
    <property type="protein sequence ID" value="ESK54087.1"/>
    <property type="molecule type" value="Genomic_DNA"/>
</dbReference>
<gene>
    <name evidence="1" type="ORF">F990_02959</name>
</gene>
<protein>
    <submittedName>
        <fullName evidence="1">Uncharacterized protein</fullName>
    </submittedName>
</protein>
<dbReference type="OrthoDB" id="582358at2"/>
<dbReference type="RefSeq" id="WP_018679453.1">
    <property type="nucleotide sequence ID" value="NZ_AYEV01000036.1"/>
</dbReference>
<organism evidence="1 2">
    <name type="scientific">Acinetobacter tjernbergiae DSM 14971 = CIP 107465</name>
    <dbReference type="NCBI Taxonomy" id="1120928"/>
    <lineage>
        <taxon>Bacteria</taxon>
        <taxon>Pseudomonadati</taxon>
        <taxon>Pseudomonadota</taxon>
        <taxon>Gammaproteobacteria</taxon>
        <taxon>Moraxellales</taxon>
        <taxon>Moraxellaceae</taxon>
        <taxon>Acinetobacter</taxon>
    </lineage>
</organism>
<dbReference type="Proteomes" id="UP000017404">
    <property type="component" value="Unassembled WGS sequence"/>
</dbReference>
<reference evidence="1 2" key="1">
    <citation type="submission" date="2013-10" db="EMBL/GenBank/DDBJ databases">
        <title>The Genome Sequence of Acinetobacter tjernbergiae CIP107465.</title>
        <authorList>
            <consortium name="The Broad Institute Genomics Platform"/>
            <consortium name="The Broad Institute Genome Sequencing Center for Infectious Disease"/>
            <person name="Cerqueira G."/>
            <person name="Feldgarden M."/>
            <person name="Courvalin P."/>
            <person name="Grillot-Courvalin C."/>
            <person name="Clermont D."/>
            <person name="Rocha E."/>
            <person name="Yoon E.-J."/>
            <person name="Nemec A."/>
            <person name="Young S.K."/>
            <person name="Zeng Q."/>
            <person name="Gargeya S."/>
            <person name="Fitzgerald M."/>
            <person name="Abouelleil A."/>
            <person name="Alvarado L."/>
            <person name="Berlin A.M."/>
            <person name="Chapman S.B."/>
            <person name="Gainer-Dewar J."/>
            <person name="Goldberg J."/>
            <person name="Gnerre S."/>
            <person name="Griggs A."/>
            <person name="Gujja S."/>
            <person name="Hansen M."/>
            <person name="Howarth C."/>
            <person name="Imamovic A."/>
            <person name="Ireland A."/>
            <person name="Larimer J."/>
            <person name="McCowan C."/>
            <person name="Murphy C."/>
            <person name="Pearson M."/>
            <person name="Poon T.W."/>
            <person name="Priest M."/>
            <person name="Roberts A."/>
            <person name="Saif S."/>
            <person name="Shea T."/>
            <person name="Sykes S."/>
            <person name="Wortman J."/>
            <person name="Nusbaum C."/>
            <person name="Birren B."/>
        </authorList>
    </citation>
    <scope>NUCLEOTIDE SEQUENCE [LARGE SCALE GENOMIC DNA]</scope>
    <source>
        <strain evidence="1 2">CIP 107465</strain>
    </source>
</reference>
<accession>V2UVP7</accession>
<sequence length="144" mass="16714">MIQGITFKIIWRDDDMYEFQITSSDGISTFINKVYVGYDNYNKMVSEIYQFKNHIYGGIYDIQFGEFGPEYASGAFVARLHFQELGKIYVSIHAQSEFIDFGKKNIASEVKLFFTTEPVLLDNFIEQLKLLKSELVNEASLEIF</sequence>
<evidence type="ECO:0000313" key="2">
    <source>
        <dbReference type="Proteomes" id="UP000017404"/>
    </source>
</evidence>
<keyword evidence="2" id="KW-1185">Reference proteome</keyword>
<evidence type="ECO:0000313" key="1">
    <source>
        <dbReference type="EMBL" id="ESK54087.1"/>
    </source>
</evidence>
<dbReference type="eggNOG" id="ENOG50347FM">
    <property type="taxonomic scope" value="Bacteria"/>
</dbReference>
<comment type="caution">
    <text evidence="1">The sequence shown here is derived from an EMBL/GenBank/DDBJ whole genome shotgun (WGS) entry which is preliminary data.</text>
</comment>
<name>V2UVP7_9GAMM</name>
<proteinExistence type="predicted"/>
<dbReference type="PATRIC" id="fig|1120928.5.peg.2993"/>
<dbReference type="AlphaFoldDB" id="V2UVP7"/>